<dbReference type="AlphaFoldDB" id="C7J1L4"/>
<dbReference type="KEGG" id="dosa:Os04g0276100"/>
<evidence type="ECO:0000313" key="2">
    <source>
        <dbReference type="Proteomes" id="UP000000763"/>
    </source>
</evidence>
<proteinExistence type="predicted"/>
<gene>
    <name evidence="1" type="ordered locus">Os04g0276100</name>
</gene>
<name>C7J1L4_ORYSJ</name>
<organism evidence="1 2">
    <name type="scientific">Oryza sativa subsp. japonica</name>
    <name type="common">Rice</name>
    <dbReference type="NCBI Taxonomy" id="39947"/>
    <lineage>
        <taxon>Eukaryota</taxon>
        <taxon>Viridiplantae</taxon>
        <taxon>Streptophyta</taxon>
        <taxon>Embryophyta</taxon>
        <taxon>Tracheophyta</taxon>
        <taxon>Spermatophyta</taxon>
        <taxon>Magnoliopsida</taxon>
        <taxon>Liliopsida</taxon>
        <taxon>Poales</taxon>
        <taxon>Poaceae</taxon>
        <taxon>BOP clade</taxon>
        <taxon>Oryzoideae</taxon>
        <taxon>Oryzeae</taxon>
        <taxon>Oryzinae</taxon>
        <taxon>Oryza</taxon>
        <taxon>Oryza sativa</taxon>
    </lineage>
</organism>
<reference evidence="1 2" key="1">
    <citation type="journal article" date="2005" name="Nature">
        <title>The map-based sequence of the rice genome.</title>
        <authorList>
            <consortium name="International rice genome sequencing project (IRGSP)"/>
            <person name="Matsumoto T."/>
            <person name="Wu J."/>
            <person name="Kanamori H."/>
            <person name="Katayose Y."/>
            <person name="Fujisawa M."/>
            <person name="Namiki N."/>
            <person name="Mizuno H."/>
            <person name="Yamamoto K."/>
            <person name="Antonio B.A."/>
            <person name="Baba T."/>
            <person name="Sakata K."/>
            <person name="Nagamura Y."/>
            <person name="Aoki H."/>
            <person name="Arikawa K."/>
            <person name="Arita K."/>
            <person name="Bito T."/>
            <person name="Chiden Y."/>
            <person name="Fujitsuka N."/>
            <person name="Fukunaka R."/>
            <person name="Hamada M."/>
            <person name="Harada C."/>
            <person name="Hayashi A."/>
            <person name="Hijishita S."/>
            <person name="Honda M."/>
            <person name="Hosokawa S."/>
            <person name="Ichikawa Y."/>
            <person name="Idonuma A."/>
            <person name="Iijima M."/>
            <person name="Ikeda M."/>
            <person name="Ikeno M."/>
            <person name="Ito K."/>
            <person name="Ito S."/>
            <person name="Ito T."/>
            <person name="Ito Y."/>
            <person name="Ito Y."/>
            <person name="Iwabuchi A."/>
            <person name="Kamiya K."/>
            <person name="Karasawa W."/>
            <person name="Kurita K."/>
            <person name="Katagiri S."/>
            <person name="Kikuta A."/>
            <person name="Kobayashi H."/>
            <person name="Kobayashi N."/>
            <person name="Machita K."/>
            <person name="Maehara T."/>
            <person name="Masukawa M."/>
            <person name="Mizubayashi T."/>
            <person name="Mukai Y."/>
            <person name="Nagasaki H."/>
            <person name="Nagata Y."/>
            <person name="Naito S."/>
            <person name="Nakashima M."/>
            <person name="Nakama Y."/>
            <person name="Nakamichi Y."/>
            <person name="Nakamura M."/>
            <person name="Meguro A."/>
            <person name="Negishi M."/>
            <person name="Ohta I."/>
            <person name="Ohta T."/>
            <person name="Okamoto M."/>
            <person name="Ono N."/>
            <person name="Saji S."/>
            <person name="Sakaguchi M."/>
            <person name="Sakai K."/>
            <person name="Shibata M."/>
            <person name="Shimokawa T."/>
            <person name="Song J."/>
            <person name="Takazaki Y."/>
            <person name="Terasawa K."/>
            <person name="Tsugane M."/>
            <person name="Tsuji K."/>
            <person name="Ueda S."/>
            <person name="Waki K."/>
            <person name="Yamagata H."/>
            <person name="Yamamoto M."/>
            <person name="Yamamoto S."/>
            <person name="Yamane H."/>
            <person name="Yoshiki S."/>
            <person name="Yoshihara R."/>
            <person name="Yukawa K."/>
            <person name="Zhong H."/>
            <person name="Yano M."/>
            <person name="Yuan Q."/>
            <person name="Ouyang S."/>
            <person name="Liu J."/>
            <person name="Jones K.M."/>
            <person name="Gansberger K."/>
            <person name="Moffat K."/>
            <person name="Hill J."/>
            <person name="Bera J."/>
            <person name="Fadrosh D."/>
            <person name="Jin S."/>
            <person name="Johri S."/>
            <person name="Kim M."/>
            <person name="Overton L."/>
            <person name="Reardon M."/>
            <person name="Tsitrin T."/>
            <person name="Vuong H."/>
            <person name="Weaver B."/>
            <person name="Ciecko A."/>
            <person name="Tallon L."/>
            <person name="Jackson J."/>
            <person name="Pai G."/>
            <person name="Aken S.V."/>
            <person name="Utterback T."/>
            <person name="Reidmuller S."/>
            <person name="Feldblyum T."/>
            <person name="Hsiao J."/>
            <person name="Zismann V."/>
            <person name="Iobst S."/>
            <person name="de Vazeille A.R."/>
            <person name="Buell C.R."/>
            <person name="Ying K."/>
            <person name="Li Y."/>
            <person name="Lu T."/>
            <person name="Huang Y."/>
            <person name="Zhao Q."/>
            <person name="Feng Q."/>
            <person name="Zhang L."/>
            <person name="Zhu J."/>
            <person name="Weng Q."/>
            <person name="Mu J."/>
            <person name="Lu Y."/>
            <person name="Fan D."/>
            <person name="Liu Y."/>
            <person name="Guan J."/>
            <person name="Zhang Y."/>
            <person name="Yu S."/>
            <person name="Liu X."/>
            <person name="Zhang Y."/>
            <person name="Hong G."/>
            <person name="Han B."/>
            <person name="Choisne N."/>
            <person name="Demange N."/>
            <person name="Orjeda G."/>
            <person name="Samain S."/>
            <person name="Cattolico L."/>
            <person name="Pelletier E."/>
            <person name="Couloux A."/>
            <person name="Segurens B."/>
            <person name="Wincker P."/>
            <person name="D'Hont A."/>
            <person name="Scarpelli C."/>
            <person name="Weissenbach J."/>
            <person name="Salanoubat M."/>
            <person name="Quetier F."/>
            <person name="Yu Y."/>
            <person name="Kim H.R."/>
            <person name="Rambo T."/>
            <person name="Currie J."/>
            <person name="Collura K."/>
            <person name="Luo M."/>
            <person name="Yang T."/>
            <person name="Ammiraju J.S.S."/>
            <person name="Engler F."/>
            <person name="Soderlund C."/>
            <person name="Wing R.A."/>
            <person name="Palmer L.E."/>
            <person name="de la Bastide M."/>
            <person name="Spiegel L."/>
            <person name="Nascimento L."/>
            <person name="Zutavern T."/>
            <person name="O'Shaughnessy A."/>
            <person name="Dike S."/>
            <person name="Dedhia N."/>
            <person name="Preston R."/>
            <person name="Balija V."/>
            <person name="McCombie W.R."/>
            <person name="Chow T."/>
            <person name="Chen H."/>
            <person name="Chung M."/>
            <person name="Chen C."/>
            <person name="Shaw J."/>
            <person name="Wu H."/>
            <person name="Hsiao K."/>
            <person name="Chao Y."/>
            <person name="Chu M."/>
            <person name="Cheng C."/>
            <person name="Hour A."/>
            <person name="Lee P."/>
            <person name="Lin S."/>
            <person name="Lin Y."/>
            <person name="Liou J."/>
            <person name="Liu S."/>
            <person name="Hsing Y."/>
            <person name="Raghuvanshi S."/>
            <person name="Mohanty A."/>
            <person name="Bharti A.K."/>
            <person name="Gaur A."/>
            <person name="Gupta V."/>
            <person name="Kumar D."/>
            <person name="Ravi V."/>
            <person name="Vij S."/>
            <person name="Kapur A."/>
            <person name="Khurana P."/>
            <person name="Khurana P."/>
            <person name="Khurana J.P."/>
            <person name="Tyagi A.K."/>
            <person name="Gaikwad K."/>
            <person name="Singh A."/>
            <person name="Dalal V."/>
            <person name="Srivastava S."/>
            <person name="Dixit A."/>
            <person name="Pal A.K."/>
            <person name="Ghazi I.A."/>
            <person name="Yadav M."/>
            <person name="Pandit A."/>
            <person name="Bhargava A."/>
            <person name="Sureshbabu K."/>
            <person name="Batra K."/>
            <person name="Sharma T.R."/>
            <person name="Mohapatra T."/>
            <person name="Singh N.K."/>
            <person name="Messing J."/>
            <person name="Nelson A.B."/>
            <person name="Fuks G."/>
            <person name="Kavchok S."/>
            <person name="Keizer G."/>
            <person name="Linton E."/>
            <person name="Llaca V."/>
            <person name="Song R."/>
            <person name="Tanyolac B."/>
            <person name="Young S."/>
            <person name="Ho-Il K."/>
            <person name="Hahn J.H."/>
            <person name="Sangsakoo G."/>
            <person name="Vanavichit A."/>
            <person name="de Mattos Luiz.A.T."/>
            <person name="Zimmer P.D."/>
            <person name="Malone G."/>
            <person name="Dellagostin O."/>
            <person name="de Oliveira A.C."/>
            <person name="Bevan M."/>
            <person name="Bancroft I."/>
            <person name="Minx P."/>
            <person name="Cordum H."/>
            <person name="Wilson R."/>
            <person name="Cheng Z."/>
            <person name="Jin W."/>
            <person name="Jiang J."/>
            <person name="Leong S.A."/>
            <person name="Iwama H."/>
            <person name="Gojobori T."/>
            <person name="Itoh T."/>
            <person name="Niimura Y."/>
            <person name="Fujii Y."/>
            <person name="Habara T."/>
            <person name="Sakai H."/>
            <person name="Sato Y."/>
            <person name="Wilson G."/>
            <person name="Kumar K."/>
            <person name="McCouch S."/>
            <person name="Juretic N."/>
            <person name="Hoen D."/>
            <person name="Wright S."/>
            <person name="Bruskiewich R."/>
            <person name="Bureau T."/>
            <person name="Miyao A."/>
            <person name="Hirochika H."/>
            <person name="Nishikawa T."/>
            <person name="Kadowaki K."/>
            <person name="Sugiura M."/>
            <person name="Burr B."/>
            <person name="Sasaki T."/>
        </authorList>
    </citation>
    <scope>NUCLEOTIDE SEQUENCE [LARGE SCALE GENOMIC DNA]</scope>
    <source>
        <strain evidence="2">cv. Nipponbare</strain>
    </source>
</reference>
<evidence type="ECO:0000313" key="1">
    <source>
        <dbReference type="EMBL" id="BAH92557.1"/>
    </source>
</evidence>
<protein>
    <submittedName>
        <fullName evidence="1">Os04g0276100 protein</fullName>
    </submittedName>
</protein>
<sequence length="58" mass="7124">RNHIQQVIFRATHWLRSWALLQKCNEEGERLKVACRNFEAMVMQLFTNFGWRFTNRIQ</sequence>
<reference evidence="2" key="2">
    <citation type="journal article" date="2008" name="Nucleic Acids Res.">
        <title>The rice annotation project database (RAP-DB): 2008 update.</title>
        <authorList>
            <consortium name="The rice annotation project (RAP)"/>
        </authorList>
    </citation>
    <scope>GENOME REANNOTATION</scope>
    <source>
        <strain evidence="2">cv. Nipponbare</strain>
    </source>
</reference>
<feature type="non-terminal residue" evidence="1">
    <location>
        <position position="1"/>
    </location>
</feature>
<dbReference type="Proteomes" id="UP000000763">
    <property type="component" value="Chromosome 4"/>
</dbReference>
<dbReference type="EMBL" id="AP008210">
    <property type="protein sequence ID" value="BAH92557.1"/>
    <property type="molecule type" value="Genomic_DNA"/>
</dbReference>
<accession>C7J1L4</accession>